<proteinExistence type="inferred from homology"/>
<evidence type="ECO:0000259" key="5">
    <source>
        <dbReference type="PROSITE" id="PS01031"/>
    </source>
</evidence>
<dbReference type="OrthoDB" id="5511210at2759"/>
<dbReference type="InterPro" id="IPR031107">
    <property type="entry name" value="Small_HSP"/>
</dbReference>
<evidence type="ECO:0000256" key="4">
    <source>
        <dbReference type="SAM" id="MobiDB-lite"/>
    </source>
</evidence>
<organism evidence="6 7">
    <name type="scientific">Aulographum hederae CBS 113979</name>
    <dbReference type="NCBI Taxonomy" id="1176131"/>
    <lineage>
        <taxon>Eukaryota</taxon>
        <taxon>Fungi</taxon>
        <taxon>Dikarya</taxon>
        <taxon>Ascomycota</taxon>
        <taxon>Pezizomycotina</taxon>
        <taxon>Dothideomycetes</taxon>
        <taxon>Pleosporomycetidae</taxon>
        <taxon>Aulographales</taxon>
        <taxon>Aulographaceae</taxon>
    </lineage>
</organism>
<dbReference type="PROSITE" id="PS01031">
    <property type="entry name" value="SHSP"/>
    <property type="match status" value="1"/>
</dbReference>
<accession>A0A6G1GZW0</accession>
<dbReference type="AlphaFoldDB" id="A0A6G1GZW0"/>
<feature type="domain" description="SHSP" evidence="5">
    <location>
        <begin position="235"/>
        <end position="355"/>
    </location>
</feature>
<dbReference type="CDD" id="cd06464">
    <property type="entry name" value="ACD_sHsps-like"/>
    <property type="match status" value="1"/>
</dbReference>
<comment type="similarity">
    <text evidence="2 3">Belongs to the small heat shock protein (HSP20) family.</text>
</comment>
<dbReference type="PANTHER" id="PTHR11527">
    <property type="entry name" value="HEAT-SHOCK PROTEIN 20 FAMILY MEMBER"/>
    <property type="match status" value="1"/>
</dbReference>
<evidence type="ECO:0000313" key="7">
    <source>
        <dbReference type="Proteomes" id="UP000800041"/>
    </source>
</evidence>
<protein>
    <submittedName>
        <fullName evidence="6">HSP20-like chaperone</fullName>
    </submittedName>
</protein>
<name>A0A6G1GZW0_9PEZI</name>
<dbReference type="Proteomes" id="UP000800041">
    <property type="component" value="Unassembled WGS sequence"/>
</dbReference>
<gene>
    <name evidence="6" type="ORF">K402DRAFT_393797</name>
</gene>
<feature type="compositionally biased region" description="Gly residues" evidence="4">
    <location>
        <begin position="172"/>
        <end position="181"/>
    </location>
</feature>
<evidence type="ECO:0000313" key="6">
    <source>
        <dbReference type="EMBL" id="KAF1986310.1"/>
    </source>
</evidence>
<evidence type="ECO:0000256" key="1">
    <source>
        <dbReference type="ARBA" id="ARBA00023016"/>
    </source>
</evidence>
<dbReference type="EMBL" id="ML977157">
    <property type="protein sequence ID" value="KAF1986310.1"/>
    <property type="molecule type" value="Genomic_DNA"/>
</dbReference>
<keyword evidence="7" id="KW-1185">Reference proteome</keyword>
<dbReference type="Gene3D" id="2.60.40.790">
    <property type="match status" value="1"/>
</dbReference>
<evidence type="ECO:0000256" key="2">
    <source>
        <dbReference type="PROSITE-ProRule" id="PRU00285"/>
    </source>
</evidence>
<dbReference type="SUPFAM" id="SSF49764">
    <property type="entry name" value="HSP20-like chaperones"/>
    <property type="match status" value="1"/>
</dbReference>
<dbReference type="Pfam" id="PF00011">
    <property type="entry name" value="HSP20"/>
    <property type="match status" value="1"/>
</dbReference>
<dbReference type="InterPro" id="IPR008978">
    <property type="entry name" value="HSP20-like_chaperone"/>
</dbReference>
<reference evidence="6" key="1">
    <citation type="journal article" date="2020" name="Stud. Mycol.">
        <title>101 Dothideomycetes genomes: a test case for predicting lifestyles and emergence of pathogens.</title>
        <authorList>
            <person name="Haridas S."/>
            <person name="Albert R."/>
            <person name="Binder M."/>
            <person name="Bloem J."/>
            <person name="Labutti K."/>
            <person name="Salamov A."/>
            <person name="Andreopoulos B."/>
            <person name="Baker S."/>
            <person name="Barry K."/>
            <person name="Bills G."/>
            <person name="Bluhm B."/>
            <person name="Cannon C."/>
            <person name="Castanera R."/>
            <person name="Culley D."/>
            <person name="Daum C."/>
            <person name="Ezra D."/>
            <person name="Gonzalez J."/>
            <person name="Henrissat B."/>
            <person name="Kuo A."/>
            <person name="Liang C."/>
            <person name="Lipzen A."/>
            <person name="Lutzoni F."/>
            <person name="Magnuson J."/>
            <person name="Mondo S."/>
            <person name="Nolan M."/>
            <person name="Ohm R."/>
            <person name="Pangilinan J."/>
            <person name="Park H.-J."/>
            <person name="Ramirez L."/>
            <person name="Alfaro M."/>
            <person name="Sun H."/>
            <person name="Tritt A."/>
            <person name="Yoshinaga Y."/>
            <person name="Zwiers L.-H."/>
            <person name="Turgeon B."/>
            <person name="Goodwin S."/>
            <person name="Spatafora J."/>
            <person name="Crous P."/>
            <person name="Grigoriev I."/>
        </authorList>
    </citation>
    <scope>NUCLEOTIDE SEQUENCE</scope>
    <source>
        <strain evidence="6">CBS 113979</strain>
    </source>
</reference>
<evidence type="ECO:0000256" key="3">
    <source>
        <dbReference type="RuleBase" id="RU003616"/>
    </source>
</evidence>
<keyword evidence="1" id="KW-0346">Stress response</keyword>
<sequence>MSIRYINQSAPFWDFIANLEAQGTDHPLFAANANANANNRDHAAGGGGESSGEENPWAAFGGWGRGGPPFGRHHGGGPPHGGPHGHRHRGPPGPPHGGDHASPPPADYDMAEASPDTVAGEGGDPPTSVPGEQARGAGGNDDKARGPCGAHRRRHGGHGHGQGHWGGRRGGRGFGRGGPWGMGGPAGLFPGAGVPGGMPGGMPFGLGNLAELFQSHLFGENGNAGEGNAEGARDVNTTDFKPDVDVFDTESAFVIHVSLPGAKKEDVGVNWDEGKSELSIGGVVYRPGNEELLNMLAMDERKVGVFDRKVRLGSRANPAQVDKEAIAAKLEDGILRVTVPKMEGEFVDVRKVDIE</sequence>
<dbReference type="InterPro" id="IPR002068">
    <property type="entry name" value="A-crystallin/Hsp20_dom"/>
</dbReference>
<feature type="region of interest" description="Disordered" evidence="4">
    <location>
        <begin position="39"/>
        <end position="181"/>
    </location>
</feature>